<name>A0A974I2I1_XENLA</name>
<organism evidence="1 2">
    <name type="scientific">Xenopus laevis</name>
    <name type="common">African clawed frog</name>
    <dbReference type="NCBI Taxonomy" id="8355"/>
    <lineage>
        <taxon>Eukaryota</taxon>
        <taxon>Metazoa</taxon>
        <taxon>Chordata</taxon>
        <taxon>Craniata</taxon>
        <taxon>Vertebrata</taxon>
        <taxon>Euteleostomi</taxon>
        <taxon>Amphibia</taxon>
        <taxon>Batrachia</taxon>
        <taxon>Anura</taxon>
        <taxon>Pipoidea</taxon>
        <taxon>Pipidae</taxon>
        <taxon>Xenopodinae</taxon>
        <taxon>Xenopus</taxon>
        <taxon>Xenopus</taxon>
    </lineage>
</organism>
<dbReference type="EMBL" id="CM004466">
    <property type="protein sequence ID" value="OCT99527.1"/>
    <property type="molecule type" value="Genomic_DNA"/>
</dbReference>
<evidence type="ECO:0000313" key="2">
    <source>
        <dbReference type="Proteomes" id="UP000694892"/>
    </source>
</evidence>
<dbReference type="Proteomes" id="UP000694892">
    <property type="component" value="Chromosome 1L"/>
</dbReference>
<sequence length="84" mass="9689">MHTPPHHIHLVQYNLPPLRLYFYKVSQTVPLPYLLTNLLPDSLQSYAVYNSAARDVSFIANTHVEAAYLTESTWGINHIRCTKH</sequence>
<accession>A0A974I2I1</accession>
<dbReference type="AlphaFoldDB" id="A0A974I2I1"/>
<protein>
    <submittedName>
        <fullName evidence="1">Uncharacterized protein</fullName>
    </submittedName>
</protein>
<proteinExistence type="predicted"/>
<evidence type="ECO:0000313" key="1">
    <source>
        <dbReference type="EMBL" id="OCT99527.1"/>
    </source>
</evidence>
<reference evidence="2" key="1">
    <citation type="journal article" date="2016" name="Nature">
        <title>Genome evolution in the allotetraploid frog Xenopus laevis.</title>
        <authorList>
            <person name="Session A.M."/>
            <person name="Uno Y."/>
            <person name="Kwon T."/>
            <person name="Chapman J.A."/>
            <person name="Toyoda A."/>
            <person name="Takahashi S."/>
            <person name="Fukui A."/>
            <person name="Hikosaka A."/>
            <person name="Suzuki A."/>
            <person name="Kondo M."/>
            <person name="van Heeringen S.J."/>
            <person name="Quigley I."/>
            <person name="Heinz S."/>
            <person name="Ogino H."/>
            <person name="Ochi H."/>
            <person name="Hellsten U."/>
            <person name="Lyons J.B."/>
            <person name="Simakov O."/>
            <person name="Putnam N."/>
            <person name="Stites J."/>
            <person name="Kuroki Y."/>
            <person name="Tanaka T."/>
            <person name="Michiue T."/>
            <person name="Watanabe M."/>
            <person name="Bogdanovic O."/>
            <person name="Lister R."/>
            <person name="Georgiou G."/>
            <person name="Paranjpe S.S."/>
            <person name="van Kruijsbergen I."/>
            <person name="Shu S."/>
            <person name="Carlson J."/>
            <person name="Kinoshita T."/>
            <person name="Ohta Y."/>
            <person name="Mawaribuchi S."/>
            <person name="Jenkins J."/>
            <person name="Grimwood J."/>
            <person name="Schmutz J."/>
            <person name="Mitros T."/>
            <person name="Mozaffari S.V."/>
            <person name="Suzuki Y."/>
            <person name="Haramoto Y."/>
            <person name="Yamamoto T.S."/>
            <person name="Takagi C."/>
            <person name="Heald R."/>
            <person name="Miller K."/>
            <person name="Haudenschild C."/>
            <person name="Kitzman J."/>
            <person name="Nakayama T."/>
            <person name="Izutsu Y."/>
            <person name="Robert J."/>
            <person name="Fortriede J."/>
            <person name="Burns K."/>
            <person name="Lotay V."/>
            <person name="Karimi K."/>
            <person name="Yasuoka Y."/>
            <person name="Dichmann D.S."/>
            <person name="Flajnik M.F."/>
            <person name="Houston D.W."/>
            <person name="Shendure J."/>
            <person name="DuPasquier L."/>
            <person name="Vize P.D."/>
            <person name="Zorn A.M."/>
            <person name="Ito M."/>
            <person name="Marcotte E.M."/>
            <person name="Wallingford J.B."/>
            <person name="Ito Y."/>
            <person name="Asashima M."/>
            <person name="Ueno N."/>
            <person name="Matsuda Y."/>
            <person name="Veenstra G.J."/>
            <person name="Fujiyama A."/>
            <person name="Harland R.M."/>
            <person name="Taira M."/>
            <person name="Rokhsar D.S."/>
        </authorList>
    </citation>
    <scope>NUCLEOTIDE SEQUENCE [LARGE SCALE GENOMIC DNA]</scope>
    <source>
        <strain evidence="2">J</strain>
    </source>
</reference>
<gene>
    <name evidence="1" type="ORF">XELAEV_18005310mg</name>
</gene>